<dbReference type="AlphaFoldDB" id="A0A7Y9RWD3"/>
<dbReference type="GO" id="GO:0008745">
    <property type="term" value="F:N-acetylmuramoyl-L-alanine amidase activity"/>
    <property type="evidence" value="ECO:0007669"/>
    <property type="project" value="InterPro"/>
</dbReference>
<feature type="region of interest" description="Disordered" evidence="3">
    <location>
        <begin position="196"/>
        <end position="217"/>
    </location>
</feature>
<protein>
    <recommendedName>
        <fullName evidence="8">Repeat domain-containing protein</fullName>
    </recommendedName>
</protein>
<dbReference type="Proteomes" id="UP000544110">
    <property type="component" value="Unassembled WGS sequence"/>
</dbReference>
<dbReference type="InterPro" id="IPR028994">
    <property type="entry name" value="Integrin_alpha_N"/>
</dbReference>
<evidence type="ECO:0000259" key="4">
    <source>
        <dbReference type="SMART" id="SM00644"/>
    </source>
</evidence>
<comment type="similarity">
    <text evidence="1">Belongs to the N-acetylmuramoyl-L-alanine amidase 2 family.</text>
</comment>
<evidence type="ECO:0000259" key="5">
    <source>
        <dbReference type="SMART" id="SM00701"/>
    </source>
</evidence>
<dbReference type="EMBL" id="JACCAC010000001">
    <property type="protein sequence ID" value="NYG55344.1"/>
    <property type="molecule type" value="Genomic_DNA"/>
</dbReference>
<feature type="compositionally biased region" description="Pro residues" evidence="3">
    <location>
        <begin position="400"/>
        <end position="417"/>
    </location>
</feature>
<dbReference type="InterPro" id="IPR006619">
    <property type="entry name" value="PGRP_domain_met/bac"/>
</dbReference>
<dbReference type="SMART" id="SM00644">
    <property type="entry name" value="Ami_2"/>
    <property type="match status" value="1"/>
</dbReference>
<accession>A0A7Y9RWD3</accession>
<evidence type="ECO:0000256" key="1">
    <source>
        <dbReference type="ARBA" id="ARBA00007553"/>
    </source>
</evidence>
<name>A0A7Y9RWD3_9ACTN</name>
<dbReference type="SUPFAM" id="SSF55846">
    <property type="entry name" value="N-acetylmuramoyl-L-alanine amidase-like"/>
    <property type="match status" value="1"/>
</dbReference>
<evidence type="ECO:0000256" key="2">
    <source>
        <dbReference type="ARBA" id="ARBA00022729"/>
    </source>
</evidence>
<dbReference type="InterPro" id="IPR015510">
    <property type="entry name" value="PGRP"/>
</dbReference>
<dbReference type="PANTHER" id="PTHR11022:SF41">
    <property type="entry name" value="PEPTIDOGLYCAN-RECOGNITION PROTEIN LC-RELATED"/>
    <property type="match status" value="1"/>
</dbReference>
<evidence type="ECO:0000256" key="3">
    <source>
        <dbReference type="SAM" id="MobiDB-lite"/>
    </source>
</evidence>
<dbReference type="Gene3D" id="3.40.80.10">
    <property type="entry name" value="Peptidoglycan recognition protein-like"/>
    <property type="match status" value="1"/>
</dbReference>
<gene>
    <name evidence="6" type="ORF">BJ989_001648</name>
</gene>
<feature type="compositionally biased region" description="Basic and acidic residues" evidence="3">
    <location>
        <begin position="132"/>
        <end position="143"/>
    </location>
</feature>
<dbReference type="Pfam" id="PF13517">
    <property type="entry name" value="FG-GAP_3"/>
    <property type="match status" value="1"/>
</dbReference>
<dbReference type="SUPFAM" id="SSF69318">
    <property type="entry name" value="Integrin alpha N-terminal domain"/>
    <property type="match status" value="1"/>
</dbReference>
<feature type="region of interest" description="Disordered" evidence="3">
    <location>
        <begin position="132"/>
        <end position="154"/>
    </location>
</feature>
<comment type="caution">
    <text evidence="6">The sequence shown here is derived from an EMBL/GenBank/DDBJ whole genome shotgun (WGS) entry which is preliminary data.</text>
</comment>
<sequence length="910" mass="96602">MSPESWRFRALALLVTLALVGVTAVVALPRAAPEGRRAVALVSMAPIDVVVEEYPVLPTVPGRLGYSRTAGGRTDALRVVRSLAVPAAGYATVGLVWDRDESPRAPDLRLEVRTMTAGEASQWVDMEYDAEHDADLSTPEGRRSRAGTDPYPVGRVDSVQVRATVPPGQRVPPSLTLSVVDPGTPRLVREERAELAPAGDAATVGQDGERSATAPPIFSRRQWGADETLRDKDSLHFGTVRMGFVHHTVNANDYTAADVPALLRGIYAYHTRSRGWSDIGYNFLVDRFGRIWEGRAGGVERAVVGAHTRGFNEDSFAMSALGNFETTRPTQAMLDAYTSLFAWKLDLHGVMRSGRVTVDGNSFDVVSGHSDADSTACPGRYLYQRLADIRARVAAATPEPSRPPTEGPPTSSTPPVPTRQVLGSPIADVLLRDPGTKRLQVLPGGGGLVFAAPAPIDGVPAGARLVLAPGDLNRDGRRDLVLEVDGVLRSYLSTRRGPLRAGPRVDDLRGLDQLVGAGDVDRDGFADVLGRRSDGSVVLLSGQRGGALTRSRLMRTDWSDISTATPLADHDGDGMWEVLLTRDGRAWTHDIGARRLGDPVPVPGSWPFNAIASGVDLTLDGHPDLVARRPGGALVILPGRPGGGWTSAVGAVPGLRDVTPVALGRWGRRTTRNASVLATAPSGDLVLLSRVGRADVEPAVRTRVSLRRARAVLSAGDWDLDGDGDVAFLRGDDRVLLVPGNGEGGFDAPKLLAGNPKGLTQVRGAGDLTGDRWPDVVGISNGRTVIAPGRGLGRFRRSIDLGPAARHLAGTVQWDRDRKPDLVQVSAGGQVRLRRGTGTGRFGAARVVGRVPRWAIDVIAAGDLTGDGRADLLLLRSSSSGADLWLLPRSGPRFSGLRRLAAPSAADLVG</sequence>
<dbReference type="InterPro" id="IPR002502">
    <property type="entry name" value="Amidase_domain"/>
</dbReference>
<evidence type="ECO:0000313" key="6">
    <source>
        <dbReference type="EMBL" id="NYG55344.1"/>
    </source>
</evidence>
<feature type="domain" description="Peptidoglycan recognition protein family" evidence="5">
    <location>
        <begin position="215"/>
        <end position="363"/>
    </location>
</feature>
<dbReference type="RefSeq" id="WP_179517805.1">
    <property type="nucleotide sequence ID" value="NZ_JACCAC010000001.1"/>
</dbReference>
<keyword evidence="7" id="KW-1185">Reference proteome</keyword>
<dbReference type="Pfam" id="PF01510">
    <property type="entry name" value="Amidase_2"/>
    <property type="match status" value="1"/>
</dbReference>
<dbReference type="InterPro" id="IPR036505">
    <property type="entry name" value="Amidase/PGRP_sf"/>
</dbReference>
<proteinExistence type="inferred from homology"/>
<organism evidence="6 7">
    <name type="scientific">Nocardioides perillae</name>
    <dbReference type="NCBI Taxonomy" id="1119534"/>
    <lineage>
        <taxon>Bacteria</taxon>
        <taxon>Bacillati</taxon>
        <taxon>Actinomycetota</taxon>
        <taxon>Actinomycetes</taxon>
        <taxon>Propionibacteriales</taxon>
        <taxon>Nocardioidaceae</taxon>
        <taxon>Nocardioides</taxon>
    </lineage>
</organism>
<keyword evidence="2" id="KW-0732">Signal</keyword>
<dbReference type="GO" id="GO:0008270">
    <property type="term" value="F:zinc ion binding"/>
    <property type="evidence" value="ECO:0007669"/>
    <property type="project" value="InterPro"/>
</dbReference>
<feature type="region of interest" description="Disordered" evidence="3">
    <location>
        <begin position="395"/>
        <end position="421"/>
    </location>
</feature>
<dbReference type="PANTHER" id="PTHR11022">
    <property type="entry name" value="PEPTIDOGLYCAN RECOGNITION PROTEIN"/>
    <property type="match status" value="1"/>
</dbReference>
<dbReference type="InterPro" id="IPR013517">
    <property type="entry name" value="FG-GAP"/>
</dbReference>
<feature type="domain" description="N-acetylmuramoyl-L-alanine amidase" evidence="4">
    <location>
        <begin position="229"/>
        <end position="379"/>
    </location>
</feature>
<dbReference type="CDD" id="cd06583">
    <property type="entry name" value="PGRP"/>
    <property type="match status" value="1"/>
</dbReference>
<dbReference type="SMART" id="SM00701">
    <property type="entry name" value="PGRP"/>
    <property type="match status" value="1"/>
</dbReference>
<evidence type="ECO:0008006" key="8">
    <source>
        <dbReference type="Google" id="ProtNLM"/>
    </source>
</evidence>
<reference evidence="6 7" key="1">
    <citation type="submission" date="2020-07" db="EMBL/GenBank/DDBJ databases">
        <title>Sequencing the genomes of 1000 actinobacteria strains.</title>
        <authorList>
            <person name="Klenk H.-P."/>
        </authorList>
    </citation>
    <scope>NUCLEOTIDE SEQUENCE [LARGE SCALE GENOMIC DNA]</scope>
    <source>
        <strain evidence="6 7">DSM 24552</strain>
    </source>
</reference>
<evidence type="ECO:0000313" key="7">
    <source>
        <dbReference type="Proteomes" id="UP000544110"/>
    </source>
</evidence>
<dbReference type="GO" id="GO:0009253">
    <property type="term" value="P:peptidoglycan catabolic process"/>
    <property type="evidence" value="ECO:0007669"/>
    <property type="project" value="InterPro"/>
</dbReference>